<dbReference type="PANTHER" id="PTHR43157">
    <property type="entry name" value="PHOSPHATIDYLINOSITOL-GLYCAN BIOSYNTHESIS CLASS F PROTEIN-RELATED"/>
    <property type="match status" value="1"/>
</dbReference>
<dbReference type="SUPFAM" id="SSF51735">
    <property type="entry name" value="NAD(P)-binding Rossmann-fold domains"/>
    <property type="match status" value="1"/>
</dbReference>
<accession>A0A4T2BS41</accession>
<dbReference type="Proteomes" id="UP000306192">
    <property type="component" value="Unassembled WGS sequence"/>
</dbReference>
<proteinExistence type="predicted"/>
<comment type="caution">
    <text evidence="2">The sequence shown here is derived from an EMBL/GenBank/DDBJ whole genome shotgun (WGS) entry which is preliminary data.</text>
</comment>
<dbReference type="Gene3D" id="3.40.50.720">
    <property type="entry name" value="NAD(P)-binding Rossmann-like Domain"/>
    <property type="match status" value="1"/>
</dbReference>
<dbReference type="PRINTS" id="PR00081">
    <property type="entry name" value="GDHRDH"/>
</dbReference>
<dbReference type="InterPro" id="IPR036291">
    <property type="entry name" value="NAD(P)-bd_dom_sf"/>
</dbReference>
<keyword evidence="3" id="KW-1185">Reference proteome</keyword>
<sequence length="283" mass="29694">MSGKTVVITGGSSGIGRAAARALAADGARVAVVGRNPERTHQVADEIGGEAFLADFDRLDDVRRLADALLTRFARIDVLANNAGGLISKRADTVDGHERTIQSNHFAPFLLTNLLLPRLRQNAAEAPVRIIATASSANSFGRLRLDDLDLRHRRWLAGWSAYGQAKLANIVFTEELARRTAGSGIEAYSFHPGFVATSFGADTALLKFANTVGGGRLGLSPEAGAVPLVQLASVPNVGSPSGTYFSQLKPNGHTARQAGDAALASAFWAASERAVGWSAPPTA</sequence>
<evidence type="ECO:0000256" key="1">
    <source>
        <dbReference type="ARBA" id="ARBA00023002"/>
    </source>
</evidence>
<dbReference type="Pfam" id="PF00106">
    <property type="entry name" value="adh_short"/>
    <property type="match status" value="1"/>
</dbReference>
<protein>
    <submittedName>
        <fullName evidence="2">SDR family NAD(P)-dependent oxidoreductase</fullName>
    </submittedName>
</protein>
<dbReference type="InterPro" id="IPR002347">
    <property type="entry name" value="SDR_fam"/>
</dbReference>
<dbReference type="EMBL" id="QYRT01000025">
    <property type="protein sequence ID" value="TIH34553.1"/>
    <property type="molecule type" value="Genomic_DNA"/>
</dbReference>
<keyword evidence="1" id="KW-0560">Oxidoreductase</keyword>
<dbReference type="OrthoDB" id="3237043at2"/>
<evidence type="ECO:0000313" key="2">
    <source>
        <dbReference type="EMBL" id="TIH34553.1"/>
    </source>
</evidence>
<dbReference type="AlphaFoldDB" id="A0A4T2BS41"/>
<gene>
    <name evidence="2" type="ORF">D4765_12740</name>
</gene>
<organism evidence="2 3">
    <name type="scientific">Subtercola vilae</name>
    <dbReference type="NCBI Taxonomy" id="2056433"/>
    <lineage>
        <taxon>Bacteria</taxon>
        <taxon>Bacillati</taxon>
        <taxon>Actinomycetota</taxon>
        <taxon>Actinomycetes</taxon>
        <taxon>Micrococcales</taxon>
        <taxon>Microbacteriaceae</taxon>
        <taxon>Subtercola</taxon>
    </lineage>
</organism>
<name>A0A4T2BS41_9MICO</name>
<dbReference type="PANTHER" id="PTHR43157:SF31">
    <property type="entry name" value="PHOSPHATIDYLINOSITOL-GLYCAN BIOSYNTHESIS CLASS F PROTEIN"/>
    <property type="match status" value="1"/>
</dbReference>
<reference evidence="2 3" key="1">
    <citation type="journal article" date="2019" name="Microorganisms">
        <title>Systematic Affiliation and Genome Analysis of Subtercola vilae DB165(T) with Particular Emphasis on Cold Adaptation of an Isolate from a High-Altitude Cold Volcano Lake.</title>
        <authorList>
            <person name="Villalobos A.S."/>
            <person name="Wiese J."/>
            <person name="Imhoff J.F."/>
            <person name="Dorador C."/>
            <person name="Keller A."/>
            <person name="Hentschel U."/>
        </authorList>
    </citation>
    <scope>NUCLEOTIDE SEQUENCE [LARGE SCALE GENOMIC DNA]</scope>
    <source>
        <strain evidence="2 3">DB165</strain>
    </source>
</reference>
<dbReference type="GO" id="GO:0016491">
    <property type="term" value="F:oxidoreductase activity"/>
    <property type="evidence" value="ECO:0007669"/>
    <property type="project" value="UniProtKB-KW"/>
</dbReference>
<evidence type="ECO:0000313" key="3">
    <source>
        <dbReference type="Proteomes" id="UP000306192"/>
    </source>
</evidence>